<dbReference type="Proteomes" id="UP000789759">
    <property type="component" value="Unassembled WGS sequence"/>
</dbReference>
<organism evidence="1 2">
    <name type="scientific">Cetraspora pellucida</name>
    <dbReference type="NCBI Taxonomy" id="1433469"/>
    <lineage>
        <taxon>Eukaryota</taxon>
        <taxon>Fungi</taxon>
        <taxon>Fungi incertae sedis</taxon>
        <taxon>Mucoromycota</taxon>
        <taxon>Glomeromycotina</taxon>
        <taxon>Glomeromycetes</taxon>
        <taxon>Diversisporales</taxon>
        <taxon>Gigasporaceae</taxon>
        <taxon>Cetraspora</taxon>
    </lineage>
</organism>
<sequence>MEQELEIIRKSGSVLIVQRKPSSYLIGLPKYEGAVLDDHKNVQLLKLTNDSK</sequence>
<accession>A0A9N8W9Y9</accession>
<dbReference type="EMBL" id="CAJVQA010000530">
    <property type="protein sequence ID" value="CAG8479370.1"/>
    <property type="molecule type" value="Genomic_DNA"/>
</dbReference>
<gene>
    <name evidence="1" type="ORF">CPELLU_LOCUS1446</name>
</gene>
<proteinExistence type="predicted"/>
<evidence type="ECO:0000313" key="2">
    <source>
        <dbReference type="Proteomes" id="UP000789759"/>
    </source>
</evidence>
<name>A0A9N8W9Y9_9GLOM</name>
<protein>
    <submittedName>
        <fullName evidence="1">4568_t:CDS:1</fullName>
    </submittedName>
</protein>
<comment type="caution">
    <text evidence="1">The sequence shown here is derived from an EMBL/GenBank/DDBJ whole genome shotgun (WGS) entry which is preliminary data.</text>
</comment>
<evidence type="ECO:0000313" key="1">
    <source>
        <dbReference type="EMBL" id="CAG8479370.1"/>
    </source>
</evidence>
<reference evidence="1" key="1">
    <citation type="submission" date="2021-06" db="EMBL/GenBank/DDBJ databases">
        <authorList>
            <person name="Kallberg Y."/>
            <person name="Tangrot J."/>
            <person name="Rosling A."/>
        </authorList>
    </citation>
    <scope>NUCLEOTIDE SEQUENCE</scope>
    <source>
        <strain evidence="1">FL966</strain>
    </source>
</reference>
<dbReference type="AlphaFoldDB" id="A0A9N8W9Y9"/>
<keyword evidence="2" id="KW-1185">Reference proteome</keyword>